<protein>
    <submittedName>
        <fullName evidence="1">Uncharacterized protein</fullName>
    </submittedName>
</protein>
<evidence type="ECO:0000313" key="2">
    <source>
        <dbReference type="Proteomes" id="UP001652442"/>
    </source>
</evidence>
<name>A0ABT2TM95_9FIRM</name>
<organism evidence="1 2">
    <name type="scientific">Brotonthovivens ammoniilytica</name>
    <dbReference type="NCBI Taxonomy" id="2981725"/>
    <lineage>
        <taxon>Bacteria</taxon>
        <taxon>Bacillati</taxon>
        <taxon>Bacillota</taxon>
        <taxon>Clostridia</taxon>
        <taxon>Lachnospirales</taxon>
        <taxon>Lachnospiraceae</taxon>
        <taxon>Brotonthovivens</taxon>
    </lineage>
</organism>
<proteinExistence type="predicted"/>
<keyword evidence="2" id="KW-1185">Reference proteome</keyword>
<evidence type="ECO:0000313" key="1">
    <source>
        <dbReference type="EMBL" id="MCU6763340.1"/>
    </source>
</evidence>
<comment type="caution">
    <text evidence="1">The sequence shown here is derived from an EMBL/GenBank/DDBJ whole genome shotgun (WGS) entry which is preliminary data.</text>
</comment>
<sequence>MSWEQDSKKAAELYPLMQKNDMDACGLLLELIERYAGAAVKSQLKDYNIYDTELEQEIMAEGCVTVCRKLSEGFWQSDERIAPEDVLRYCVGIYRRLAVRYGTKKAEELVHSQSLEGMEEGGQPLKTVSDPQGNPFDYFWKKEQFQIISQVIHMYMMEFFDFKREPYMLLCLGYAKILSHIIGDENKNNAVDWAFQYMKDHNVGQLSEEFKEEFNSSDREHQYEWGERYLKNLNKAYVCEDEEVIPVSDIVITEEFHTKAASQWCIRVNKAIIDKIASSILKDPTMTEILMEYADFKAAANKVKSRKKGDRA</sequence>
<dbReference type="Proteomes" id="UP001652442">
    <property type="component" value="Unassembled WGS sequence"/>
</dbReference>
<gene>
    <name evidence="1" type="ORF">OCV88_13580</name>
</gene>
<accession>A0ABT2TM95</accession>
<dbReference type="RefSeq" id="WP_158425975.1">
    <property type="nucleotide sequence ID" value="NZ_JAOQJQ010000006.1"/>
</dbReference>
<dbReference type="EMBL" id="JAOQJQ010000006">
    <property type="protein sequence ID" value="MCU6763340.1"/>
    <property type="molecule type" value="Genomic_DNA"/>
</dbReference>
<reference evidence="1 2" key="1">
    <citation type="journal article" date="2021" name="ISME Commun">
        <title>Automated analysis of genomic sequences facilitates high-throughput and comprehensive description of bacteria.</title>
        <authorList>
            <person name="Hitch T.C.A."/>
        </authorList>
    </citation>
    <scope>NUCLEOTIDE SEQUENCE [LARGE SCALE GENOMIC DNA]</scope>
    <source>
        <strain evidence="1 2">Sanger_109</strain>
    </source>
</reference>